<dbReference type="AlphaFoldDB" id="W9QWJ2"/>
<dbReference type="Proteomes" id="UP000030645">
    <property type="component" value="Unassembled WGS sequence"/>
</dbReference>
<gene>
    <name evidence="1" type="ORF">L484_024860</name>
</gene>
<evidence type="ECO:0000313" key="2">
    <source>
        <dbReference type="Proteomes" id="UP000030645"/>
    </source>
</evidence>
<evidence type="ECO:0000313" key="1">
    <source>
        <dbReference type="EMBL" id="EXB56318.1"/>
    </source>
</evidence>
<dbReference type="PANTHER" id="PTHR17985:SF8">
    <property type="entry name" value="TRANSPORT AND GOLGI ORGANIZATION PROTEIN 2 HOMOLOG"/>
    <property type="match status" value="1"/>
</dbReference>
<accession>W9QWJ2</accession>
<evidence type="ECO:0008006" key="3">
    <source>
        <dbReference type="Google" id="ProtNLM"/>
    </source>
</evidence>
<protein>
    <recommendedName>
        <fullName evidence="3">Transport and Golgi organization 2-like protein</fullName>
    </recommendedName>
</protein>
<organism evidence="1 2">
    <name type="scientific">Morus notabilis</name>
    <dbReference type="NCBI Taxonomy" id="981085"/>
    <lineage>
        <taxon>Eukaryota</taxon>
        <taxon>Viridiplantae</taxon>
        <taxon>Streptophyta</taxon>
        <taxon>Embryophyta</taxon>
        <taxon>Tracheophyta</taxon>
        <taxon>Spermatophyta</taxon>
        <taxon>Magnoliopsida</taxon>
        <taxon>eudicotyledons</taxon>
        <taxon>Gunneridae</taxon>
        <taxon>Pentapetalae</taxon>
        <taxon>rosids</taxon>
        <taxon>fabids</taxon>
        <taxon>Rosales</taxon>
        <taxon>Moraceae</taxon>
        <taxon>Moreae</taxon>
        <taxon>Morus</taxon>
    </lineage>
</organism>
<keyword evidence="2" id="KW-1185">Reference proteome</keyword>
<dbReference type="PANTHER" id="PTHR17985">
    <property type="entry name" value="SER/THR-RICH PROTEIN T10 IN DGCR REGION"/>
    <property type="match status" value="1"/>
</dbReference>
<dbReference type="EMBL" id="KE344284">
    <property type="protein sequence ID" value="EXB56318.1"/>
    <property type="molecule type" value="Genomic_DNA"/>
</dbReference>
<dbReference type="InterPro" id="IPR008551">
    <property type="entry name" value="TANGO2"/>
</dbReference>
<dbReference type="Pfam" id="PF05742">
    <property type="entry name" value="TANGO2"/>
    <property type="match status" value="1"/>
</dbReference>
<sequence>MRRWAALMVLSGFIQLSQIPILYNNWSNSLQLEPKATKEVGWWWEDGETLGGRDEVGGGTWLGCSRGGRVALLTNVLELHSLPEARTRGDLPLLFLQSKKSPREFAQQLVKEGHQYNGFNLILADICSKTMVYVSNRPKGEPIVVQEVSPGIHVISNAKLDSPWHKAERLEQTFKEELRGYGGSEIPAKEMIEKLMRDKVKAEQSELPHICAIDWEFNLSSIFVQVDTPLGLYGTRSSAALTVKTNGDVNFYETTLDKDTWKEKTVNYQIQKLNSQ</sequence>
<reference evidence="2" key="1">
    <citation type="submission" date="2013-01" db="EMBL/GenBank/DDBJ databases">
        <title>Draft Genome Sequence of a Mulberry Tree, Morus notabilis C.K. Schneid.</title>
        <authorList>
            <person name="He N."/>
            <person name="Zhao S."/>
        </authorList>
    </citation>
    <scope>NUCLEOTIDE SEQUENCE</scope>
</reference>
<name>W9QWJ2_9ROSA</name>
<dbReference type="eggNOG" id="KOG2342">
    <property type="taxonomic scope" value="Eukaryota"/>
</dbReference>
<proteinExistence type="predicted"/>